<organism evidence="3 4">
    <name type="scientific">Flavivirga eckloniae</name>
    <dbReference type="NCBI Taxonomy" id="1803846"/>
    <lineage>
        <taxon>Bacteria</taxon>
        <taxon>Pseudomonadati</taxon>
        <taxon>Bacteroidota</taxon>
        <taxon>Flavobacteriia</taxon>
        <taxon>Flavobacteriales</taxon>
        <taxon>Flavobacteriaceae</taxon>
        <taxon>Flavivirga</taxon>
    </lineage>
</organism>
<evidence type="ECO:0000256" key="1">
    <source>
        <dbReference type="SAM" id="MobiDB-lite"/>
    </source>
</evidence>
<sequence length="411" mass="44103">MERATLYKKNLTQGAKINTSFFKPTIQKKLSVGASNDAYEVEADNMANKVMRAPNPKREQATYTGALIQRKCAACEQEEKIQKKPLAENITPLIQRSSDLTSPSGDGGLAPSHIESQINSSKGSGSTMDHGTKNFMESRFGTDFSDVKIHTGSQAVQMSRELNAQAFTVGNDIYFNEGKYSPNSDNGKHLLAHELTHTVQQTGGLNKKLNAPLIQKQAANPPRKTLWVNVGFDSSASASTATMRKLRSSIALLSSSVRNCCSARAKACDVDVKTAYDWNRNNKPAPADGDYDGDVAADSALRDSNINNINTGRAGGMKVLVTNSSLSQTWQGVRIFASANTDANGVIWNASVAPNETMAHETGHFSGYSGGDIEGGAHSSDPDNIMSRGDIRNAGALPDLNWCEKVAALAV</sequence>
<dbReference type="EMBL" id="CP025791">
    <property type="protein sequence ID" value="AUP79059.1"/>
    <property type="molecule type" value="Genomic_DNA"/>
</dbReference>
<reference evidence="3 4" key="1">
    <citation type="submission" date="2018-01" db="EMBL/GenBank/DDBJ databases">
        <title>Complete genome sequence of Flavivirga eckloniae ECD14 isolated from seaweed Ecklonia cava.</title>
        <authorList>
            <person name="Lee J.H."/>
            <person name="Baik K.S."/>
            <person name="Seong C.N."/>
        </authorList>
    </citation>
    <scope>NUCLEOTIDE SEQUENCE [LARGE SCALE GENOMIC DNA]</scope>
    <source>
        <strain evidence="3 4">ECD14</strain>
    </source>
</reference>
<dbReference type="OrthoDB" id="4317910at2"/>
<protein>
    <recommendedName>
        <fullName evidence="2">eCIS core domain-containing protein</fullName>
    </recommendedName>
</protein>
<dbReference type="Pfam" id="PF13699">
    <property type="entry name" value="eCIS_core"/>
    <property type="match status" value="1"/>
</dbReference>
<dbReference type="Proteomes" id="UP000235826">
    <property type="component" value="Chromosome"/>
</dbReference>
<feature type="compositionally biased region" description="Polar residues" evidence="1">
    <location>
        <begin position="93"/>
        <end position="104"/>
    </location>
</feature>
<feature type="domain" description="eCIS core" evidence="2">
    <location>
        <begin position="128"/>
        <end position="204"/>
    </location>
</feature>
<dbReference type="InterPro" id="IPR025295">
    <property type="entry name" value="eCIS_core_dom"/>
</dbReference>
<proteinExistence type="predicted"/>
<dbReference type="KEGG" id="fek:C1H87_10255"/>
<name>A0A2K9PPT9_9FLAO</name>
<evidence type="ECO:0000313" key="3">
    <source>
        <dbReference type="EMBL" id="AUP79059.1"/>
    </source>
</evidence>
<feature type="compositionally biased region" description="Polar residues" evidence="1">
    <location>
        <begin position="114"/>
        <end position="129"/>
    </location>
</feature>
<evidence type="ECO:0000259" key="2">
    <source>
        <dbReference type="Pfam" id="PF13699"/>
    </source>
</evidence>
<dbReference type="RefSeq" id="WP_102755714.1">
    <property type="nucleotide sequence ID" value="NZ_CP025791.1"/>
</dbReference>
<gene>
    <name evidence="3" type="ORF">C1H87_10255</name>
</gene>
<evidence type="ECO:0000313" key="4">
    <source>
        <dbReference type="Proteomes" id="UP000235826"/>
    </source>
</evidence>
<feature type="region of interest" description="Disordered" evidence="1">
    <location>
        <begin position="93"/>
        <end position="130"/>
    </location>
</feature>
<dbReference type="AlphaFoldDB" id="A0A2K9PPT9"/>
<keyword evidence="4" id="KW-1185">Reference proteome</keyword>
<accession>A0A2K9PPT9</accession>